<dbReference type="RefSeq" id="WP_179616632.1">
    <property type="nucleotide sequence ID" value="NZ_CP059163.1"/>
</dbReference>
<comment type="caution">
    <text evidence="2">The sequence shown here is derived from an EMBL/GenBank/DDBJ whole genome shotgun (WGS) entry which is preliminary data.</text>
</comment>
<dbReference type="AlphaFoldDB" id="A0A7Y9F5S5"/>
<proteinExistence type="predicted"/>
<dbReference type="InterPro" id="IPR052164">
    <property type="entry name" value="Anthracycline_SecMetBiosynth"/>
</dbReference>
<dbReference type="Pfam" id="PF22677">
    <property type="entry name" value="Ble-like_N"/>
    <property type="match status" value="1"/>
</dbReference>
<feature type="domain" description="VOC" evidence="1">
    <location>
        <begin position="4"/>
        <end position="126"/>
    </location>
</feature>
<reference evidence="2 3" key="1">
    <citation type="submission" date="2020-07" db="EMBL/GenBank/DDBJ databases">
        <title>Sequencing the genomes of 1000 actinobacteria strains.</title>
        <authorList>
            <person name="Klenk H.-P."/>
        </authorList>
    </citation>
    <scope>NUCLEOTIDE SEQUENCE [LARGE SCALE GENOMIC DNA]</scope>
    <source>
        <strain evidence="2 3">DSM 18965</strain>
    </source>
</reference>
<evidence type="ECO:0000313" key="2">
    <source>
        <dbReference type="EMBL" id="NYD59135.1"/>
    </source>
</evidence>
<keyword evidence="3" id="KW-1185">Reference proteome</keyword>
<evidence type="ECO:0000259" key="1">
    <source>
        <dbReference type="PROSITE" id="PS51819"/>
    </source>
</evidence>
<organism evidence="2 3">
    <name type="scientific">Nocardioides marinisabuli</name>
    <dbReference type="NCBI Taxonomy" id="419476"/>
    <lineage>
        <taxon>Bacteria</taxon>
        <taxon>Bacillati</taxon>
        <taxon>Actinomycetota</taxon>
        <taxon>Actinomycetes</taxon>
        <taxon>Propionibacteriales</taxon>
        <taxon>Nocardioidaceae</taxon>
        <taxon>Nocardioides</taxon>
    </lineage>
</organism>
<dbReference type="InterPro" id="IPR029068">
    <property type="entry name" value="Glyas_Bleomycin-R_OHBP_Dase"/>
</dbReference>
<dbReference type="PANTHER" id="PTHR33993">
    <property type="entry name" value="GLYOXALASE-RELATED"/>
    <property type="match status" value="1"/>
</dbReference>
<dbReference type="EMBL" id="JACCBE010000001">
    <property type="protein sequence ID" value="NYD59135.1"/>
    <property type="molecule type" value="Genomic_DNA"/>
</dbReference>
<gene>
    <name evidence="2" type="ORF">BKA08_003373</name>
</gene>
<dbReference type="CDD" id="cd07247">
    <property type="entry name" value="SgaA_N_like"/>
    <property type="match status" value="1"/>
</dbReference>
<dbReference type="PROSITE" id="PS51819">
    <property type="entry name" value="VOC"/>
    <property type="match status" value="1"/>
</dbReference>
<dbReference type="PANTHER" id="PTHR33993:SF2">
    <property type="entry name" value="VOC DOMAIN-CONTAINING PROTEIN"/>
    <property type="match status" value="1"/>
</dbReference>
<dbReference type="InterPro" id="IPR053863">
    <property type="entry name" value="Glyoxy/Ble-like_N"/>
</dbReference>
<evidence type="ECO:0000313" key="3">
    <source>
        <dbReference type="Proteomes" id="UP000516957"/>
    </source>
</evidence>
<dbReference type="SUPFAM" id="SSF54593">
    <property type="entry name" value="Glyoxalase/Bleomycin resistance protein/Dihydroxybiphenyl dioxygenase"/>
    <property type="match status" value="1"/>
</dbReference>
<accession>A0A7Y9F5S5</accession>
<sequence>MSGKVMHFEIPFDDGDRARGFYEKVFGWQMMPIPEMDYTMVSTGPSDPETGPTEPGFINGGMFQRSDEFPGKGPGIVIDVASVDEALRAAEEAGGTKVTDRTPVGDMGFTGYFTDTEGNLVGVWESA</sequence>
<dbReference type="InterPro" id="IPR037523">
    <property type="entry name" value="VOC_core"/>
</dbReference>
<name>A0A7Y9F5S5_9ACTN</name>
<dbReference type="Gene3D" id="3.10.180.10">
    <property type="entry name" value="2,3-Dihydroxybiphenyl 1,2-Dioxygenase, domain 1"/>
    <property type="match status" value="1"/>
</dbReference>
<dbReference type="Proteomes" id="UP000516957">
    <property type="component" value="Unassembled WGS sequence"/>
</dbReference>
<protein>
    <recommendedName>
        <fullName evidence="1">VOC domain-containing protein</fullName>
    </recommendedName>
</protein>